<dbReference type="Gene3D" id="3.40.960.10">
    <property type="entry name" value="VSR Endonuclease"/>
    <property type="match status" value="1"/>
</dbReference>
<proteinExistence type="predicted"/>
<feature type="domain" description="DUF559" evidence="1">
    <location>
        <begin position="10"/>
        <end position="112"/>
    </location>
</feature>
<sequence length="123" mass="14865">MPLRYNGKNIKFARSLRKNATPQENRLWYRFLRGYRVRFQRQRPIGEFIADFYCHRARLVIEVDGSQHFSEEGEKYDAFRTERLAEYDLQVIRFTNRQIDENFYGVCEYIDLVVKNILSAAEE</sequence>
<keyword evidence="2" id="KW-0255">Endonuclease</keyword>
<organism evidence="2 3">
    <name type="scientific">Candidatus Gallimonas gallistercoris</name>
    <dbReference type="NCBI Taxonomy" id="2838602"/>
    <lineage>
        <taxon>Bacteria</taxon>
        <taxon>Bacillati</taxon>
        <taxon>Bacillota</taxon>
        <taxon>Clostridia</taxon>
        <taxon>Candidatus Gallimonas</taxon>
    </lineage>
</organism>
<dbReference type="PANTHER" id="PTHR38590">
    <property type="entry name" value="BLL0828 PROTEIN"/>
    <property type="match status" value="1"/>
</dbReference>
<dbReference type="InterPro" id="IPR011335">
    <property type="entry name" value="Restrct_endonuc-II-like"/>
</dbReference>
<keyword evidence="2" id="KW-0540">Nuclease</keyword>
<comment type="caution">
    <text evidence="2">The sequence shown here is derived from an EMBL/GenBank/DDBJ whole genome shotgun (WGS) entry which is preliminary data.</text>
</comment>
<keyword evidence="2" id="KW-0378">Hydrolase</keyword>
<evidence type="ECO:0000313" key="3">
    <source>
        <dbReference type="Proteomes" id="UP000824221"/>
    </source>
</evidence>
<dbReference type="SUPFAM" id="SSF52980">
    <property type="entry name" value="Restriction endonuclease-like"/>
    <property type="match status" value="1"/>
</dbReference>
<dbReference type="EMBL" id="DXAJ01000105">
    <property type="protein sequence ID" value="HJA03140.1"/>
    <property type="molecule type" value="Genomic_DNA"/>
</dbReference>
<evidence type="ECO:0000259" key="1">
    <source>
        <dbReference type="Pfam" id="PF04480"/>
    </source>
</evidence>
<gene>
    <name evidence="2" type="ORF">H9797_07190</name>
</gene>
<accession>A0A9D2H4D2</accession>
<reference evidence="2" key="1">
    <citation type="journal article" date="2021" name="PeerJ">
        <title>Extensive microbial diversity within the chicken gut microbiome revealed by metagenomics and culture.</title>
        <authorList>
            <person name="Gilroy R."/>
            <person name="Ravi A."/>
            <person name="Getino M."/>
            <person name="Pursley I."/>
            <person name="Horton D.L."/>
            <person name="Alikhan N.F."/>
            <person name="Baker D."/>
            <person name="Gharbi K."/>
            <person name="Hall N."/>
            <person name="Watson M."/>
            <person name="Adriaenssens E.M."/>
            <person name="Foster-Nyarko E."/>
            <person name="Jarju S."/>
            <person name="Secka A."/>
            <person name="Antonio M."/>
            <person name="Oren A."/>
            <person name="Chaudhuri R.R."/>
            <person name="La Ragione R."/>
            <person name="Hildebrand F."/>
            <person name="Pallen M.J."/>
        </authorList>
    </citation>
    <scope>NUCLEOTIDE SEQUENCE</scope>
    <source>
        <strain evidence="2">CHK156-179</strain>
    </source>
</reference>
<dbReference type="AlphaFoldDB" id="A0A9D2H4D2"/>
<dbReference type="InterPro" id="IPR007569">
    <property type="entry name" value="DUF559"/>
</dbReference>
<protein>
    <submittedName>
        <fullName evidence="2">Endonuclease domain-containing protein</fullName>
    </submittedName>
</protein>
<reference evidence="2" key="2">
    <citation type="submission" date="2021-04" db="EMBL/GenBank/DDBJ databases">
        <authorList>
            <person name="Gilroy R."/>
        </authorList>
    </citation>
    <scope>NUCLEOTIDE SEQUENCE</scope>
    <source>
        <strain evidence="2">CHK156-179</strain>
    </source>
</reference>
<evidence type="ECO:0000313" key="2">
    <source>
        <dbReference type="EMBL" id="HJA03140.1"/>
    </source>
</evidence>
<name>A0A9D2H4D2_9FIRM</name>
<dbReference type="Proteomes" id="UP000824221">
    <property type="component" value="Unassembled WGS sequence"/>
</dbReference>
<dbReference type="CDD" id="cd01038">
    <property type="entry name" value="Endonuclease_DUF559"/>
    <property type="match status" value="1"/>
</dbReference>
<dbReference type="Pfam" id="PF04480">
    <property type="entry name" value="DUF559"/>
    <property type="match status" value="1"/>
</dbReference>
<dbReference type="GO" id="GO:0004519">
    <property type="term" value="F:endonuclease activity"/>
    <property type="evidence" value="ECO:0007669"/>
    <property type="project" value="UniProtKB-KW"/>
</dbReference>
<dbReference type="InterPro" id="IPR047216">
    <property type="entry name" value="Endonuclease_DUF559_bact"/>
</dbReference>
<dbReference type="PANTHER" id="PTHR38590:SF1">
    <property type="entry name" value="BLL0828 PROTEIN"/>
    <property type="match status" value="1"/>
</dbReference>